<organism evidence="2 3">
    <name type="scientific">Lapidilactobacillus dextrinicus</name>
    <dbReference type="NCBI Taxonomy" id="51664"/>
    <lineage>
        <taxon>Bacteria</taxon>
        <taxon>Bacillati</taxon>
        <taxon>Bacillota</taxon>
        <taxon>Bacilli</taxon>
        <taxon>Lactobacillales</taxon>
        <taxon>Lactobacillaceae</taxon>
        <taxon>Lapidilactobacillus</taxon>
    </lineage>
</organism>
<dbReference type="Proteomes" id="UP000774947">
    <property type="component" value="Unassembled WGS sequence"/>
</dbReference>
<reference evidence="2" key="2">
    <citation type="submission" date="2021-09" db="EMBL/GenBank/DDBJ databases">
        <authorList>
            <person name="Gilroy R."/>
        </authorList>
    </citation>
    <scope>NUCLEOTIDE SEQUENCE</scope>
    <source>
        <strain evidence="2">CHK173-2119</strain>
    </source>
</reference>
<keyword evidence="1" id="KW-0812">Transmembrane</keyword>
<keyword evidence="1" id="KW-0472">Membrane</keyword>
<dbReference type="EMBL" id="DYXY01000004">
    <property type="protein sequence ID" value="HJE14474.1"/>
    <property type="molecule type" value="Genomic_DNA"/>
</dbReference>
<feature type="transmembrane region" description="Helical" evidence="1">
    <location>
        <begin position="218"/>
        <end position="238"/>
    </location>
</feature>
<evidence type="ECO:0000256" key="1">
    <source>
        <dbReference type="SAM" id="Phobius"/>
    </source>
</evidence>
<name>A0A921DUQ7_9LACO</name>
<feature type="transmembrane region" description="Helical" evidence="1">
    <location>
        <begin position="94"/>
        <end position="112"/>
    </location>
</feature>
<evidence type="ECO:0000313" key="2">
    <source>
        <dbReference type="EMBL" id="HJE14474.1"/>
    </source>
</evidence>
<accession>A0A921DUQ7</accession>
<feature type="transmembrane region" description="Helical" evidence="1">
    <location>
        <begin position="173"/>
        <end position="193"/>
    </location>
</feature>
<comment type="caution">
    <text evidence="2">The sequence shown here is derived from an EMBL/GenBank/DDBJ whole genome shotgun (WGS) entry which is preliminary data.</text>
</comment>
<proteinExistence type="predicted"/>
<gene>
    <name evidence="2" type="ORF">K8W17_00150</name>
</gene>
<feature type="transmembrane region" description="Helical" evidence="1">
    <location>
        <begin position="21"/>
        <end position="42"/>
    </location>
</feature>
<evidence type="ECO:0000313" key="3">
    <source>
        <dbReference type="Proteomes" id="UP000774947"/>
    </source>
</evidence>
<feature type="transmembrane region" description="Helical" evidence="1">
    <location>
        <begin position="48"/>
        <end position="70"/>
    </location>
</feature>
<keyword evidence="1" id="KW-1133">Transmembrane helix</keyword>
<dbReference type="AlphaFoldDB" id="A0A921DUQ7"/>
<sequence length="251" mass="29207">MKVDALWHYQFKKFIVRFGRYILVTVAITTLIMLLITMNWGWVFYVEIIWPILQGLTLGSFIIWLMYLMLDMVKQWLFLFEAGYSRQRLFKQSLVLDLLFSVSWSLLIYLSGLSSNIRYFWTFSYYYFADYAKTLPAGMPRFVGNYLLIFELVVLILTIATFYGIVTVKYRQGVAAVVLMISGLLPLLISNLASKLPKFQLLINGLIGYNTSGPDQPVPLLLTGGIFISLLWLINWLLWQRFEGERVIDLD</sequence>
<protein>
    <submittedName>
        <fullName evidence="2">Uncharacterized protein</fullName>
    </submittedName>
</protein>
<reference evidence="2" key="1">
    <citation type="journal article" date="2021" name="PeerJ">
        <title>Extensive microbial diversity within the chicken gut microbiome revealed by metagenomics and culture.</title>
        <authorList>
            <person name="Gilroy R."/>
            <person name="Ravi A."/>
            <person name="Getino M."/>
            <person name="Pursley I."/>
            <person name="Horton D.L."/>
            <person name="Alikhan N.F."/>
            <person name="Baker D."/>
            <person name="Gharbi K."/>
            <person name="Hall N."/>
            <person name="Watson M."/>
            <person name="Adriaenssens E.M."/>
            <person name="Foster-Nyarko E."/>
            <person name="Jarju S."/>
            <person name="Secka A."/>
            <person name="Antonio M."/>
            <person name="Oren A."/>
            <person name="Chaudhuri R.R."/>
            <person name="La Ragione R."/>
            <person name="Hildebrand F."/>
            <person name="Pallen M.J."/>
        </authorList>
    </citation>
    <scope>NUCLEOTIDE SEQUENCE</scope>
    <source>
        <strain evidence="2">CHK173-2119</strain>
    </source>
</reference>
<feature type="transmembrane region" description="Helical" evidence="1">
    <location>
        <begin position="146"/>
        <end position="166"/>
    </location>
</feature>